<feature type="binding site" evidence="8">
    <location>
        <position position="281"/>
    </location>
    <ligand>
        <name>ATP</name>
        <dbReference type="ChEBI" id="CHEBI:30616"/>
    </ligand>
</feature>
<evidence type="ECO:0000256" key="1">
    <source>
        <dbReference type="ARBA" id="ARBA00022490"/>
    </source>
</evidence>
<comment type="pathway">
    <text evidence="8">Purine metabolism; IMP biosynthesis via de novo pathway; 5-amino-1-(5-phospho-D-ribosyl)imidazole from N(2)-formyl-N(1)-(5-phospho-D-ribosyl)glycinamide: step 1/2.</text>
</comment>
<dbReference type="CDD" id="cd02203">
    <property type="entry name" value="PurL_repeat1"/>
    <property type="match status" value="1"/>
</dbReference>
<dbReference type="InterPro" id="IPR010918">
    <property type="entry name" value="PurM-like_C_dom"/>
</dbReference>
<feature type="binding site" evidence="8">
    <location>
        <position position="306"/>
    </location>
    <ligand>
        <name>substrate</name>
    </ligand>
</feature>
<feature type="domain" description="PurM-like C-terminal" evidence="10">
    <location>
        <begin position="826"/>
        <end position="931"/>
    </location>
</feature>
<evidence type="ECO:0000256" key="2">
    <source>
        <dbReference type="ARBA" id="ARBA00022598"/>
    </source>
</evidence>
<evidence type="ECO:0000256" key="4">
    <source>
        <dbReference type="ARBA" id="ARBA00022741"/>
    </source>
</evidence>
<comment type="subunit">
    <text evidence="8">Monomer. Part of the FGAM synthase complex composed of 1 PurL, 1 PurQ and 2 PurS subunits.</text>
</comment>
<comment type="caution">
    <text evidence="8">Lacks conserved residue(s) required for the propagation of feature annotation.</text>
</comment>
<dbReference type="InterPro" id="IPR010074">
    <property type="entry name" value="PRibForGlyAmidine_synth_PurL"/>
</dbReference>
<dbReference type="PANTHER" id="PTHR43555:SF1">
    <property type="entry name" value="PHOSPHORIBOSYLFORMYLGLYCINAMIDINE SYNTHASE SUBUNIT PURL"/>
    <property type="match status" value="1"/>
</dbReference>
<sequence>MNIQEVRVTNKFSLPDPRGEEILYEIKNALGINSVQEVRTTRVYRFEGISEDNALYLAKNLLAEEIFQICQVNAPVITGADVWLEVAYQPGVMNPEVASIIKSVKDLGIEDLLAADSSKEYFFWGQDISVDEIKLITDKLLVNATVERVVTVKPETLLISGQPGTTGTIAVRKMNDQELMQLSKDNLFLNLEEMRVIQNYFISIDRDPTDCEIETIAQTWSEHCGHKTFRAKLMVDGKEKKPLLKRLQEATIEAGHPLVLSAFVDNSGVMRFYEGQAICGKVETHNSPSAIEPYGGAMTGSGGVFRDVMGTGQGAKVIASTDMFCFAPPDMPAEVIPAGCLHPHYLLRRVVAGVRDYGNRMGIPTNNGSVHFHPDFRAKPTVIVGAYGLLPAERCQKASPQAGDVALVLGGRTGRDGIHGATFSSAEMTDMTITVNSSAVQIGHAIEEKRTSDAILEASQEGLIRAITDCGAGGYGSALGEMGEKIGVKVFLDRVPLKYPGLNPWEIWLSESQERMVLAVAPENMDRVMAICRNYNVEATAIAEFTGDGRLLVTYNGENVCDLDMEFLHNGLPQRVMQAAWVKEDYEEPQSPDIVFDSAAAGCGEVVNLSNVREKIYQAVMSHLNVCSKEPIVRVYDHGVQGSSVLPPFTGIFQDGPNDATIISPLLDKPYGAIISHGLNPVLNKIHPYHGSLWAAVEAVSNAVAAGANPEDLTLIDNFIWPFPDEESLGALDMSVDACVDFVKVTGMPFISGKDSLSSTYRGKDGTVLKIPPVLCVSVFGRIADVQKTVSSDFKYTGSQIVLLGERRICEMAGSVYYDLAGYTGSNLPKINLEKVNKVFHVLHRAISGGAVPACHDISEGGLAAALAEMCFGGNVGAEISIPAGENPEYFLYNETAGCFMVEIPDGMDAAELFAGIPYYVIGKTVEKLSVEILYEGRELFDVSLSSLKAAWQQPMKGVFRQ</sequence>
<dbReference type="GO" id="GO:0005737">
    <property type="term" value="C:cytoplasm"/>
    <property type="evidence" value="ECO:0007669"/>
    <property type="project" value="UniProtKB-SubCell"/>
</dbReference>
<keyword evidence="5 8" id="KW-0658">Purine biosynthesis</keyword>
<evidence type="ECO:0000256" key="3">
    <source>
        <dbReference type="ARBA" id="ARBA00022723"/>
    </source>
</evidence>
<feature type="domain" description="PurM-like N-terminal" evidence="9">
    <location>
        <begin position="684"/>
        <end position="762"/>
    </location>
</feature>
<name>C8W0C8_DESAS</name>
<evidence type="ECO:0000313" key="13">
    <source>
        <dbReference type="Proteomes" id="UP000002217"/>
    </source>
</evidence>
<dbReference type="SUPFAM" id="SSF55326">
    <property type="entry name" value="PurM N-terminal domain-like"/>
    <property type="match status" value="2"/>
</dbReference>
<gene>
    <name evidence="8" type="primary">purL</name>
    <name evidence="12" type="ordered locus">Dtox_2372</name>
</gene>
<protein>
    <recommendedName>
        <fullName evidence="8">Phosphoribosylformylglycinamidine synthase subunit PurL</fullName>
        <shortName evidence="8">FGAM synthase</shortName>
        <ecNumber evidence="8">6.3.5.3</ecNumber>
    </recommendedName>
    <alternativeName>
        <fullName evidence="8">Formylglycinamide ribonucleotide amidotransferase subunit II</fullName>
        <shortName evidence="8">FGAR amidotransferase II</shortName>
        <shortName evidence="8">FGAR-AT II</shortName>
    </alternativeName>
    <alternativeName>
        <fullName evidence="8">Glutamine amidotransferase PurL</fullName>
    </alternativeName>
    <alternativeName>
        <fullName evidence="8">Phosphoribosylformylglycinamidine synthase subunit II</fullName>
    </alternativeName>
</protein>
<dbReference type="GO" id="GO:0000287">
    <property type="term" value="F:magnesium ion binding"/>
    <property type="evidence" value="ECO:0007669"/>
    <property type="project" value="UniProtKB-UniRule"/>
</dbReference>
<dbReference type="OrthoDB" id="9804441at2"/>
<organism evidence="12 13">
    <name type="scientific">Desulfofarcimen acetoxidans (strain ATCC 49208 / DSM 771 / KCTC 5769 / VKM B-1644 / 5575)</name>
    <name type="common">Desulfotomaculum acetoxidans</name>
    <dbReference type="NCBI Taxonomy" id="485916"/>
    <lineage>
        <taxon>Bacteria</taxon>
        <taxon>Bacillati</taxon>
        <taxon>Bacillota</taxon>
        <taxon>Clostridia</taxon>
        <taxon>Eubacteriales</taxon>
        <taxon>Peptococcaceae</taxon>
        <taxon>Desulfofarcimen</taxon>
    </lineage>
</organism>
<dbReference type="Gene3D" id="3.30.1280.10">
    <property type="entry name" value="Phosphoribosylformylglycinamidine synthase subunit PurS"/>
    <property type="match status" value="2"/>
</dbReference>
<dbReference type="Pfam" id="PF00586">
    <property type="entry name" value="AIRS"/>
    <property type="match status" value="2"/>
</dbReference>
<dbReference type="InterPro" id="IPR036921">
    <property type="entry name" value="PurM-like_N_sf"/>
</dbReference>
<dbReference type="HOGENOM" id="CLU_003100_0_0_9"/>
<dbReference type="EC" id="6.3.5.3" evidence="8"/>
<dbReference type="Gene3D" id="3.90.650.10">
    <property type="entry name" value="PurM-like C-terminal domain"/>
    <property type="match status" value="2"/>
</dbReference>
<keyword evidence="1 8" id="KW-0963">Cytoplasm</keyword>
<dbReference type="KEGG" id="dae:Dtox_2372"/>
<feature type="binding site" evidence="8">
    <location>
        <position position="441"/>
    </location>
    <ligand>
        <name>substrate</name>
    </ligand>
</feature>
<dbReference type="Pfam" id="PF02769">
    <property type="entry name" value="AIRS_C"/>
    <property type="match status" value="2"/>
</dbReference>
<feature type="domain" description="Phosphoribosylformylglycinamidine synthase linker" evidence="11">
    <location>
        <begin position="184"/>
        <end position="227"/>
    </location>
</feature>
<feature type="binding site" evidence="8">
    <location>
        <position position="307"/>
    </location>
    <ligand>
        <name>Mg(2+)</name>
        <dbReference type="ChEBI" id="CHEBI:18420"/>
        <label>2</label>
    </ligand>
</feature>
<feature type="active site" description="Proton acceptor" evidence="8">
    <location>
        <position position="285"/>
    </location>
</feature>
<dbReference type="InterPro" id="IPR041609">
    <property type="entry name" value="PurL_linker"/>
</dbReference>
<comment type="catalytic activity">
    <reaction evidence="8">
        <text>N(2)-formyl-N(1)-(5-phospho-beta-D-ribosyl)glycinamide + L-glutamine + ATP + H2O = 2-formamido-N(1)-(5-O-phospho-beta-D-ribosyl)acetamidine + L-glutamate + ADP + phosphate + H(+)</text>
        <dbReference type="Rhea" id="RHEA:17129"/>
        <dbReference type="ChEBI" id="CHEBI:15377"/>
        <dbReference type="ChEBI" id="CHEBI:15378"/>
        <dbReference type="ChEBI" id="CHEBI:29985"/>
        <dbReference type="ChEBI" id="CHEBI:30616"/>
        <dbReference type="ChEBI" id="CHEBI:43474"/>
        <dbReference type="ChEBI" id="CHEBI:58359"/>
        <dbReference type="ChEBI" id="CHEBI:147286"/>
        <dbReference type="ChEBI" id="CHEBI:147287"/>
        <dbReference type="ChEBI" id="CHEBI:456216"/>
        <dbReference type="EC" id="6.3.5.3"/>
    </reaction>
</comment>
<dbReference type="Pfam" id="PF18072">
    <property type="entry name" value="FGAR-AT_linker"/>
    <property type="match status" value="1"/>
</dbReference>
<evidence type="ECO:0000256" key="8">
    <source>
        <dbReference type="HAMAP-Rule" id="MF_00420"/>
    </source>
</evidence>
<evidence type="ECO:0000256" key="6">
    <source>
        <dbReference type="ARBA" id="ARBA00022840"/>
    </source>
</evidence>
<dbReference type="InterPro" id="IPR016188">
    <property type="entry name" value="PurM-like_N"/>
</dbReference>
<keyword evidence="3 8" id="KW-0479">Metal-binding</keyword>
<comment type="similarity">
    <text evidence="8">Belongs to the FGAMS family.</text>
</comment>
<dbReference type="SUPFAM" id="SSF56042">
    <property type="entry name" value="PurM C-terminal domain-like"/>
    <property type="match status" value="2"/>
</dbReference>
<keyword evidence="13" id="KW-1185">Reference proteome</keyword>
<dbReference type="PANTHER" id="PTHR43555">
    <property type="entry name" value="PHOSPHORIBOSYLFORMYLGLYCINAMIDINE SYNTHASE SUBUNIT PURL"/>
    <property type="match status" value="1"/>
</dbReference>
<proteinExistence type="inferred from homology"/>
<feature type="binding site" evidence="8">
    <location>
        <position position="753"/>
    </location>
    <ligand>
        <name>ATP</name>
        <dbReference type="ChEBI" id="CHEBI:30616"/>
    </ligand>
</feature>
<feature type="binding site" evidence="8">
    <location>
        <position position="717"/>
    </location>
    <ligand>
        <name>ATP</name>
        <dbReference type="ChEBI" id="CHEBI:30616"/>
    </ligand>
</feature>
<reference evidence="12 13" key="1">
    <citation type="journal article" date="2009" name="Stand. Genomic Sci.">
        <title>Complete genome sequence of Desulfotomaculum acetoxidans type strain (5575).</title>
        <authorList>
            <person name="Spring S."/>
            <person name="Lapidus A."/>
            <person name="Schroder M."/>
            <person name="Gleim D."/>
            <person name="Sims D."/>
            <person name="Meincke L."/>
            <person name="Glavina Del Rio T."/>
            <person name="Tice H."/>
            <person name="Copeland A."/>
            <person name="Cheng J.F."/>
            <person name="Lucas S."/>
            <person name="Chen F."/>
            <person name="Nolan M."/>
            <person name="Bruce D."/>
            <person name="Goodwin L."/>
            <person name="Pitluck S."/>
            <person name="Ivanova N."/>
            <person name="Mavromatis K."/>
            <person name="Mikhailova N."/>
            <person name="Pati A."/>
            <person name="Chen A."/>
            <person name="Palaniappan K."/>
            <person name="Land M."/>
            <person name="Hauser L."/>
            <person name="Chang Y.J."/>
            <person name="Jeffries C.D."/>
            <person name="Chain P."/>
            <person name="Saunders E."/>
            <person name="Brettin T."/>
            <person name="Detter J.C."/>
            <person name="Goker M."/>
            <person name="Bristow J."/>
            <person name="Eisen J.A."/>
            <person name="Markowitz V."/>
            <person name="Hugenholtz P."/>
            <person name="Kyrpides N.C."/>
            <person name="Klenk H.P."/>
            <person name="Han C."/>
        </authorList>
    </citation>
    <scope>NUCLEOTIDE SEQUENCE [LARGE SCALE GENOMIC DNA]</scope>
    <source>
        <strain evidence="13">ATCC 49208 / DSM 771 / VKM B-1644</strain>
    </source>
</reference>
<keyword evidence="7 8" id="KW-0460">Magnesium</keyword>
<feature type="binding site" evidence="8">
    <location>
        <position position="283"/>
    </location>
    <ligand>
        <name>Mg(2+)</name>
        <dbReference type="ChEBI" id="CHEBI:18420"/>
        <label>1</label>
    </ligand>
</feature>
<dbReference type="UniPathway" id="UPA00074">
    <property type="reaction ID" value="UER00128"/>
</dbReference>
<evidence type="ECO:0000313" key="12">
    <source>
        <dbReference type="EMBL" id="ACV63183.1"/>
    </source>
</evidence>
<feature type="binding site" evidence="8">
    <location>
        <position position="469"/>
    </location>
    <ligand>
        <name>Mg(2+)</name>
        <dbReference type="ChEBI" id="CHEBI:18420"/>
        <label>2</label>
    </ligand>
</feature>
<dbReference type="STRING" id="485916.Dtox_2372"/>
<evidence type="ECO:0000256" key="7">
    <source>
        <dbReference type="ARBA" id="ARBA00022842"/>
    </source>
</evidence>
<dbReference type="GO" id="GO:0004642">
    <property type="term" value="F:phosphoribosylformylglycinamidine synthase activity"/>
    <property type="evidence" value="ECO:0007669"/>
    <property type="project" value="UniProtKB-UniRule"/>
</dbReference>
<dbReference type="AlphaFoldDB" id="C8W0C8"/>
<comment type="function">
    <text evidence="8">Part of the phosphoribosylformylglycinamidine synthase complex involved in the purines biosynthetic pathway. Catalyzes the ATP-dependent conversion of formylglycinamide ribonucleotide (FGAR) and glutamine to yield formylglycinamidine ribonucleotide (FGAM) and glutamate. The FGAM synthase complex is composed of three subunits. PurQ produces an ammonia molecule by converting glutamine to glutamate. PurL transfers the ammonia molecule to FGAR to form FGAM in an ATP-dependent manner. PurS interacts with PurQ and PurL and is thought to assist in the transfer of the ammonia molecule from PurQ to PurL.</text>
</comment>
<dbReference type="EMBL" id="CP001720">
    <property type="protein sequence ID" value="ACV63183.1"/>
    <property type="molecule type" value="Genomic_DNA"/>
</dbReference>
<dbReference type="Gene3D" id="3.30.1330.10">
    <property type="entry name" value="PurM-like, N-terminal domain"/>
    <property type="match status" value="2"/>
</dbReference>
<dbReference type="eggNOG" id="COG0046">
    <property type="taxonomic scope" value="Bacteria"/>
</dbReference>
<dbReference type="InterPro" id="IPR036676">
    <property type="entry name" value="PurM-like_C_sf"/>
</dbReference>
<feature type="binding site" evidence="8">
    <location>
        <position position="756"/>
    </location>
    <ligand>
        <name>substrate</name>
    </ligand>
</feature>
<dbReference type="GO" id="GO:0006189">
    <property type="term" value="P:'de novo' IMP biosynthetic process"/>
    <property type="evidence" value="ECO:0007669"/>
    <property type="project" value="UniProtKB-UniRule"/>
</dbReference>
<dbReference type="RefSeq" id="WP_015757884.1">
    <property type="nucleotide sequence ID" value="NC_013216.1"/>
</dbReference>
<keyword evidence="2 8" id="KW-0436">Ligase</keyword>
<dbReference type="Proteomes" id="UP000002217">
    <property type="component" value="Chromosome"/>
</dbReference>
<comment type="subcellular location">
    <subcellularLocation>
        <location evidence="8">Cytoplasm</location>
    </subcellularLocation>
</comment>
<evidence type="ECO:0000259" key="9">
    <source>
        <dbReference type="Pfam" id="PF00586"/>
    </source>
</evidence>
<feature type="active site" evidence="8">
    <location>
        <position position="223"/>
    </location>
</feature>
<dbReference type="InterPro" id="IPR036604">
    <property type="entry name" value="PurS-like_sf"/>
</dbReference>
<feature type="binding site" evidence="8">
    <location>
        <begin position="511"/>
        <end position="513"/>
    </location>
    <ligand>
        <name>substrate</name>
    </ligand>
</feature>
<evidence type="ECO:0000259" key="10">
    <source>
        <dbReference type="Pfam" id="PF02769"/>
    </source>
</evidence>
<dbReference type="CDD" id="cd02204">
    <property type="entry name" value="PurL_repeat2"/>
    <property type="match status" value="1"/>
</dbReference>
<dbReference type="NCBIfam" id="TIGR01736">
    <property type="entry name" value="FGAM_synth_II"/>
    <property type="match status" value="1"/>
</dbReference>
<feature type="domain" description="PurM-like N-terminal" evidence="9">
    <location>
        <begin position="265"/>
        <end position="389"/>
    </location>
</feature>
<keyword evidence="4 8" id="KW-0547">Nucleotide-binding</keyword>
<dbReference type="HAMAP" id="MF_00420">
    <property type="entry name" value="PurL_2"/>
    <property type="match status" value="1"/>
</dbReference>
<evidence type="ECO:0000259" key="11">
    <source>
        <dbReference type="Pfam" id="PF18072"/>
    </source>
</evidence>
<dbReference type="GO" id="GO:0005524">
    <property type="term" value="F:ATP binding"/>
    <property type="evidence" value="ECO:0007669"/>
    <property type="project" value="UniProtKB-UniRule"/>
</dbReference>
<evidence type="ECO:0000256" key="5">
    <source>
        <dbReference type="ARBA" id="ARBA00022755"/>
    </source>
</evidence>
<keyword evidence="6 8" id="KW-0067">ATP-binding</keyword>
<feature type="domain" description="PurM-like C-terminal" evidence="10">
    <location>
        <begin position="401"/>
        <end position="554"/>
    </location>
</feature>
<accession>C8W0C8</accession>